<gene>
    <name evidence="8" type="ORF">HGMM_F08F07C20</name>
</gene>
<comment type="similarity">
    <text evidence="1 6">Belongs to the Glu/Leu/Phe/Val dehydrogenases family.</text>
</comment>
<dbReference type="GO" id="GO:0000166">
    <property type="term" value="F:nucleotide binding"/>
    <property type="evidence" value="ECO:0007669"/>
    <property type="project" value="UniProtKB-KW"/>
</dbReference>
<dbReference type="PRINTS" id="PR00082">
    <property type="entry name" value="GLFDHDRGNASE"/>
</dbReference>
<dbReference type="PROSITE" id="PS00074">
    <property type="entry name" value="GLFV_DEHYDROGENASE"/>
    <property type="match status" value="1"/>
</dbReference>
<dbReference type="PANTHER" id="PTHR42722:SF1">
    <property type="entry name" value="VALINE DEHYDROGENASE"/>
    <property type="match status" value="1"/>
</dbReference>
<feature type="domain" description="Glutamate/phenylalanine/leucine/valine/L-tryptophan dehydrogenase C-terminal" evidence="7">
    <location>
        <begin position="146"/>
        <end position="352"/>
    </location>
</feature>
<dbReference type="Gene3D" id="3.40.50.720">
    <property type="entry name" value="NAD(P)-binding Rossmann-like Domain"/>
    <property type="match status" value="1"/>
</dbReference>
<dbReference type="InterPro" id="IPR006097">
    <property type="entry name" value="Glu/Leu/Phe/Val/Trp_DH_dimer"/>
</dbReference>
<feature type="binding site" evidence="5">
    <location>
        <begin position="182"/>
        <end position="187"/>
    </location>
    <ligand>
        <name>NAD(+)</name>
        <dbReference type="ChEBI" id="CHEBI:57540"/>
    </ligand>
</feature>
<dbReference type="InterPro" id="IPR006095">
    <property type="entry name" value="Glu/Leu/Phe/Val/Trp_DH"/>
</dbReference>
<dbReference type="SMART" id="SM00839">
    <property type="entry name" value="ELFV_dehydrog"/>
    <property type="match status" value="1"/>
</dbReference>
<keyword evidence="3 5" id="KW-0520">NAD</keyword>
<dbReference type="CDD" id="cd01075">
    <property type="entry name" value="NAD_bind_Leu_Phe_Val_DH"/>
    <property type="match status" value="1"/>
</dbReference>
<evidence type="ECO:0000256" key="6">
    <source>
        <dbReference type="RuleBase" id="RU004417"/>
    </source>
</evidence>
<name>H5SC75_9BACT</name>
<evidence type="ECO:0000256" key="1">
    <source>
        <dbReference type="ARBA" id="ARBA00006382"/>
    </source>
</evidence>
<dbReference type="Pfam" id="PF02812">
    <property type="entry name" value="ELFV_dehydrog_N"/>
    <property type="match status" value="1"/>
</dbReference>
<dbReference type="Pfam" id="PF00208">
    <property type="entry name" value="ELFV_dehydrog"/>
    <property type="match status" value="2"/>
</dbReference>
<reference evidence="8" key="1">
    <citation type="journal article" date="2005" name="Environ. Microbiol.">
        <title>Genetic and functional properties of uncultivated thermophilic crenarchaeotes from a subsurface gold mine as revealed by analysis of genome fragments.</title>
        <authorList>
            <person name="Nunoura T."/>
            <person name="Hirayama H."/>
            <person name="Takami H."/>
            <person name="Oida H."/>
            <person name="Nishi S."/>
            <person name="Shimamura S."/>
            <person name="Suzuki Y."/>
            <person name="Inagaki F."/>
            <person name="Takai K."/>
            <person name="Nealson K.H."/>
            <person name="Horikoshi K."/>
        </authorList>
    </citation>
    <scope>NUCLEOTIDE SEQUENCE</scope>
</reference>
<evidence type="ECO:0000256" key="4">
    <source>
        <dbReference type="PIRSR" id="PIRSR000188-1"/>
    </source>
</evidence>
<organism evidence="8">
    <name type="scientific">uncultured Acetothermia bacterium</name>
    <dbReference type="NCBI Taxonomy" id="236499"/>
    <lineage>
        <taxon>Bacteria</taxon>
        <taxon>Candidatus Bipolaricaulota</taxon>
        <taxon>environmental samples</taxon>
    </lineage>
</organism>
<dbReference type="InterPro" id="IPR036291">
    <property type="entry name" value="NAD(P)-bd_dom_sf"/>
</dbReference>
<evidence type="ECO:0000259" key="7">
    <source>
        <dbReference type="SMART" id="SM00839"/>
    </source>
</evidence>
<protein>
    <submittedName>
        <fullName evidence="8">Leucine dehydrogenase</fullName>
    </submittedName>
</protein>
<dbReference type="EMBL" id="AP011666">
    <property type="protein sequence ID" value="BAL53761.1"/>
    <property type="molecule type" value="Genomic_DNA"/>
</dbReference>
<evidence type="ECO:0000256" key="3">
    <source>
        <dbReference type="ARBA" id="ARBA00023027"/>
    </source>
</evidence>
<dbReference type="Gene3D" id="3.40.50.10860">
    <property type="entry name" value="Leucine Dehydrogenase, chain A, domain 1"/>
    <property type="match status" value="1"/>
</dbReference>
<sequence length="352" mass="38108">MKTPAKSVHELIAHYAPQEVHYYSDAATGLKTIIVIHSTALGPATGGTRFYPYPSWEAALEDALRLAQAMSYKCALAELPFGGGKGVILGDPKRDKTPELLRAYARVVHRFDGRFTTGEDVGISAEDLRVMMHETKFLAGAKGATQDLSAVTAQGVVHGLKACFQTVFGNSSLTGRTLAVQGAGKVGYYLIKLLAAEGAKLFVSDIDRRALDTVQGEFGVKIVEPPEAIYALECDAFVPCALGGVINDTTLPLLNCKIVAGSANNQLKEPRHGDRLHEFGILYAPDYVINAGGLIAGVQDLLGGSLEKALRETEKIYGRLLKIFEISRREGLAPHRVADRIAEERLRSAYRR</sequence>
<feature type="active site" description="Proton donor/acceptor" evidence="4">
    <location>
        <position position="85"/>
    </location>
</feature>
<proteinExistence type="inferred from homology"/>
<reference evidence="8" key="2">
    <citation type="journal article" date="2012" name="PLoS ONE">
        <title>A Deeply Branching Thermophilic Bacterium with an Ancient Acetyl-CoA Pathway Dominates a Subsurface Ecosystem.</title>
        <authorList>
            <person name="Takami H."/>
            <person name="Noguchi H."/>
            <person name="Takaki Y."/>
            <person name="Uchiyama I."/>
            <person name="Toyoda A."/>
            <person name="Nishi S."/>
            <person name="Chee G.-J."/>
            <person name="Arai W."/>
            <person name="Nunoura T."/>
            <person name="Itoh T."/>
            <person name="Hattori M."/>
            <person name="Takai K."/>
        </authorList>
    </citation>
    <scope>NUCLEOTIDE SEQUENCE</scope>
</reference>
<keyword evidence="5" id="KW-0547">Nucleotide-binding</keyword>
<evidence type="ECO:0000256" key="2">
    <source>
        <dbReference type="ARBA" id="ARBA00023002"/>
    </source>
</evidence>
<dbReference type="PANTHER" id="PTHR42722">
    <property type="entry name" value="LEUCINE DEHYDROGENASE"/>
    <property type="match status" value="1"/>
</dbReference>
<dbReference type="InterPro" id="IPR016211">
    <property type="entry name" value="Glu/Phe/Leu/Val/Trp_DH_bac/arc"/>
</dbReference>
<evidence type="ECO:0000313" key="8">
    <source>
        <dbReference type="EMBL" id="BAL53761.1"/>
    </source>
</evidence>
<accession>H5SC75</accession>
<dbReference type="AlphaFoldDB" id="H5SC75"/>
<evidence type="ECO:0000256" key="5">
    <source>
        <dbReference type="PIRSR" id="PIRSR000188-2"/>
    </source>
</evidence>
<dbReference type="InterPro" id="IPR046346">
    <property type="entry name" value="Aminoacid_DH-like_N_sf"/>
</dbReference>
<dbReference type="SUPFAM" id="SSF53223">
    <property type="entry name" value="Aminoacid dehydrogenase-like, N-terminal domain"/>
    <property type="match status" value="1"/>
</dbReference>
<dbReference type="GO" id="GO:0006520">
    <property type="term" value="P:amino acid metabolic process"/>
    <property type="evidence" value="ECO:0007669"/>
    <property type="project" value="InterPro"/>
</dbReference>
<keyword evidence="2 6" id="KW-0560">Oxidoreductase</keyword>
<dbReference type="PIRSF" id="PIRSF000188">
    <property type="entry name" value="Phe_leu_dh"/>
    <property type="match status" value="1"/>
</dbReference>
<dbReference type="SUPFAM" id="SSF51735">
    <property type="entry name" value="NAD(P)-binding Rossmann-fold domains"/>
    <property type="match status" value="1"/>
</dbReference>
<dbReference type="InterPro" id="IPR033524">
    <property type="entry name" value="Glu/Leu/Phe/Val_DH_AS"/>
</dbReference>
<dbReference type="GO" id="GO:0016639">
    <property type="term" value="F:oxidoreductase activity, acting on the CH-NH2 group of donors, NAD or NADP as acceptor"/>
    <property type="evidence" value="ECO:0007669"/>
    <property type="project" value="InterPro"/>
</dbReference>
<dbReference type="InterPro" id="IPR006096">
    <property type="entry name" value="Glu/Leu/Phe/Val/Trp_DH_C"/>
</dbReference>